<dbReference type="Proteomes" id="UP000294017">
    <property type="component" value="Unassembled WGS sequence"/>
</dbReference>
<evidence type="ECO:0000313" key="1">
    <source>
        <dbReference type="EMBL" id="RZI00426.1"/>
    </source>
</evidence>
<sequence>ITHNLSDLSSLPGKYFIFKDLQIEEYQSKEEVINDYINL</sequence>
<evidence type="ECO:0000313" key="2">
    <source>
        <dbReference type="Proteomes" id="UP000294017"/>
    </source>
</evidence>
<comment type="caution">
    <text evidence="1">The sequence shown here is derived from an EMBL/GenBank/DDBJ whole genome shotgun (WGS) entry which is preliminary data.</text>
</comment>
<accession>A0AB37XPT0</accession>
<proteinExistence type="predicted"/>
<gene>
    <name evidence="1" type="ORF">EIH03_16950</name>
</gene>
<keyword evidence="1" id="KW-0547">Nucleotide-binding</keyword>
<organism evidence="1 2">
    <name type="scientific">Staphylococcus aureus</name>
    <dbReference type="NCBI Taxonomy" id="1280"/>
    <lineage>
        <taxon>Bacteria</taxon>
        <taxon>Bacillati</taxon>
        <taxon>Bacillota</taxon>
        <taxon>Bacilli</taxon>
        <taxon>Bacillales</taxon>
        <taxon>Staphylococcaceae</taxon>
        <taxon>Staphylococcus</taxon>
    </lineage>
</organism>
<protein>
    <submittedName>
        <fullName evidence="1">Peptide ABC transporter ATP-binding protein</fullName>
    </submittedName>
</protein>
<feature type="non-terminal residue" evidence="1">
    <location>
        <position position="1"/>
    </location>
</feature>
<dbReference type="EMBL" id="RQTF01000667">
    <property type="protein sequence ID" value="RZI00426.1"/>
    <property type="molecule type" value="Genomic_DNA"/>
</dbReference>
<reference evidence="1 2" key="1">
    <citation type="submission" date="2018-11" db="EMBL/GenBank/DDBJ databases">
        <title>Genomic profiling of Staphylococcus species from a Poultry farm system in KwaZulu-Natal, South Africa.</title>
        <authorList>
            <person name="Amoako D.G."/>
            <person name="Somboro A.M."/>
            <person name="Abia A.L.K."/>
            <person name="Bester L.A."/>
            <person name="Essack S.Y."/>
        </authorList>
    </citation>
    <scope>NUCLEOTIDE SEQUENCE [LARGE SCALE GENOMIC DNA]</scope>
    <source>
        <strain evidence="1 2">SA12</strain>
    </source>
</reference>
<dbReference type="GO" id="GO:0005524">
    <property type="term" value="F:ATP binding"/>
    <property type="evidence" value="ECO:0007669"/>
    <property type="project" value="UniProtKB-KW"/>
</dbReference>
<dbReference type="AlphaFoldDB" id="A0AB37XPT0"/>
<name>A0AB37XPT0_STAAU</name>
<keyword evidence="1" id="KW-0067">ATP-binding</keyword>